<evidence type="ECO:0000256" key="1">
    <source>
        <dbReference type="SAM" id="MobiDB-lite"/>
    </source>
</evidence>
<sequence>MSAESDWETDDATESPIVTDDESLSDYEELNPDVLDLMEGDLLACKFVDRKQSGTKVLYLLDTAGTAVCNQVQRTRRGGEVQMISLDINISLMTF</sequence>
<dbReference type="EMBL" id="NIVC01001511">
    <property type="protein sequence ID" value="PAA67049.1"/>
    <property type="molecule type" value="Genomic_DNA"/>
</dbReference>
<accession>A0A267F1U8</accession>
<dbReference type="OrthoDB" id="6073352at2759"/>
<evidence type="ECO:0000313" key="3">
    <source>
        <dbReference type="Proteomes" id="UP000215902"/>
    </source>
</evidence>
<evidence type="ECO:0000313" key="2">
    <source>
        <dbReference type="EMBL" id="PAA67049.1"/>
    </source>
</evidence>
<gene>
    <name evidence="2" type="ORF">BOX15_Mlig012438g1</name>
</gene>
<dbReference type="Proteomes" id="UP000215902">
    <property type="component" value="Unassembled WGS sequence"/>
</dbReference>
<organism evidence="2 3">
    <name type="scientific">Macrostomum lignano</name>
    <dbReference type="NCBI Taxonomy" id="282301"/>
    <lineage>
        <taxon>Eukaryota</taxon>
        <taxon>Metazoa</taxon>
        <taxon>Spiralia</taxon>
        <taxon>Lophotrochozoa</taxon>
        <taxon>Platyhelminthes</taxon>
        <taxon>Rhabditophora</taxon>
        <taxon>Macrostomorpha</taxon>
        <taxon>Macrostomida</taxon>
        <taxon>Macrostomidae</taxon>
        <taxon>Macrostomum</taxon>
    </lineage>
</organism>
<reference evidence="2 3" key="1">
    <citation type="submission" date="2017-06" db="EMBL/GenBank/DDBJ databases">
        <title>A platform for efficient transgenesis in Macrostomum lignano, a flatworm model organism for stem cell research.</title>
        <authorList>
            <person name="Berezikov E."/>
        </authorList>
    </citation>
    <scope>NUCLEOTIDE SEQUENCE [LARGE SCALE GENOMIC DNA]</scope>
    <source>
        <strain evidence="2">DV1</strain>
        <tissue evidence="2">Whole organism</tissue>
    </source>
</reference>
<dbReference type="AlphaFoldDB" id="A0A267F1U8"/>
<feature type="region of interest" description="Disordered" evidence="1">
    <location>
        <begin position="1"/>
        <end position="25"/>
    </location>
</feature>
<name>A0A267F1U8_9PLAT</name>
<comment type="caution">
    <text evidence="2">The sequence shown here is derived from an EMBL/GenBank/DDBJ whole genome shotgun (WGS) entry which is preliminary data.</text>
</comment>
<keyword evidence="3" id="KW-1185">Reference proteome</keyword>
<proteinExistence type="predicted"/>
<protein>
    <submittedName>
        <fullName evidence="2">Uncharacterized protein</fullName>
    </submittedName>
</protein>